<organism evidence="14 15">
    <name type="scientific">Mycobacterium kubicae</name>
    <dbReference type="NCBI Taxonomy" id="120959"/>
    <lineage>
        <taxon>Bacteria</taxon>
        <taxon>Bacillati</taxon>
        <taxon>Actinomycetota</taxon>
        <taxon>Actinomycetes</taxon>
        <taxon>Mycobacteriales</taxon>
        <taxon>Mycobacteriaceae</taxon>
        <taxon>Mycobacterium</taxon>
        <taxon>Mycobacterium simiae complex</taxon>
    </lineage>
</organism>
<name>A0ABQ1BGT7_9MYCO</name>
<comment type="function">
    <text evidence="1">Catalyzes the methylation of methanethiol (MeSH) to yield dimethylsulphide (DMS).</text>
</comment>
<evidence type="ECO:0000313" key="14">
    <source>
        <dbReference type="EMBL" id="GFG62923.1"/>
    </source>
</evidence>
<dbReference type="InterPro" id="IPR009915">
    <property type="entry name" value="NnrU_dom"/>
</dbReference>
<evidence type="ECO:0000256" key="7">
    <source>
        <dbReference type="ARBA" id="ARBA00022691"/>
    </source>
</evidence>
<evidence type="ECO:0000256" key="3">
    <source>
        <dbReference type="ARBA" id="ARBA00010631"/>
    </source>
</evidence>
<dbReference type="PANTHER" id="PTHR31040:SF1">
    <property type="entry name" value="NURIM"/>
    <property type="match status" value="1"/>
</dbReference>
<feature type="transmembrane region" description="Helical" evidence="12">
    <location>
        <begin position="57"/>
        <end position="77"/>
    </location>
</feature>
<evidence type="ECO:0000256" key="2">
    <source>
        <dbReference type="ARBA" id="ARBA00004141"/>
    </source>
</evidence>
<evidence type="ECO:0000256" key="4">
    <source>
        <dbReference type="ARBA" id="ARBA00012149"/>
    </source>
</evidence>
<feature type="transmembrane region" description="Helical" evidence="12">
    <location>
        <begin position="98"/>
        <end position="115"/>
    </location>
</feature>
<protein>
    <recommendedName>
        <fullName evidence="4">methanethiol S-methyltransferase</fullName>
        <ecNumber evidence="4">2.1.1.334</ecNumber>
    </recommendedName>
</protein>
<keyword evidence="8 12" id="KW-0812">Transmembrane</keyword>
<dbReference type="Gene3D" id="1.20.120.1630">
    <property type="match status" value="1"/>
</dbReference>
<proteinExistence type="inferred from homology"/>
<feature type="domain" description="NnrU" evidence="13">
    <location>
        <begin position="67"/>
        <end position="221"/>
    </location>
</feature>
<dbReference type="NCBIfam" id="NF045656">
    <property type="entry name" value="MeththiolMtaseMddA"/>
    <property type="match status" value="1"/>
</dbReference>
<keyword evidence="7" id="KW-0949">S-adenosyl-L-methionine</keyword>
<dbReference type="EMBL" id="BLKU01000002">
    <property type="protein sequence ID" value="GFG62923.1"/>
    <property type="molecule type" value="Genomic_DNA"/>
</dbReference>
<evidence type="ECO:0000256" key="12">
    <source>
        <dbReference type="SAM" id="Phobius"/>
    </source>
</evidence>
<feature type="transmembrane region" description="Helical" evidence="12">
    <location>
        <begin position="21"/>
        <end position="45"/>
    </location>
</feature>
<evidence type="ECO:0000256" key="5">
    <source>
        <dbReference type="ARBA" id="ARBA00022603"/>
    </source>
</evidence>
<keyword evidence="15" id="KW-1185">Reference proteome</keyword>
<evidence type="ECO:0000256" key="6">
    <source>
        <dbReference type="ARBA" id="ARBA00022679"/>
    </source>
</evidence>
<gene>
    <name evidence="14" type="ORF">MKUB_04130</name>
</gene>
<feature type="transmembrane region" description="Helical" evidence="12">
    <location>
        <begin position="135"/>
        <end position="160"/>
    </location>
</feature>
<dbReference type="InterPro" id="IPR054700">
    <property type="entry name" value="MddA"/>
</dbReference>
<evidence type="ECO:0000256" key="1">
    <source>
        <dbReference type="ARBA" id="ARBA00002096"/>
    </source>
</evidence>
<comment type="caution">
    <text evidence="14">The sequence shown here is derived from an EMBL/GenBank/DDBJ whole genome shotgun (WGS) entry which is preliminary data.</text>
</comment>
<keyword evidence="9 12" id="KW-1133">Transmembrane helix</keyword>
<comment type="subcellular location">
    <subcellularLocation>
        <location evidence="2">Membrane</location>
        <topology evidence="2">Multi-pass membrane protein</topology>
    </subcellularLocation>
</comment>
<keyword evidence="10 12" id="KW-0472">Membrane</keyword>
<dbReference type="EC" id="2.1.1.334" evidence="4"/>
<reference evidence="14 15" key="1">
    <citation type="journal article" date="2019" name="Emerg. Microbes Infect.">
        <title>Comprehensive subspecies identification of 175 nontuberculous mycobacteria species based on 7547 genomic profiles.</title>
        <authorList>
            <person name="Matsumoto Y."/>
            <person name="Kinjo T."/>
            <person name="Motooka D."/>
            <person name="Nabeya D."/>
            <person name="Jung N."/>
            <person name="Uechi K."/>
            <person name="Horii T."/>
            <person name="Iida T."/>
            <person name="Fujita J."/>
            <person name="Nakamura S."/>
        </authorList>
    </citation>
    <scope>NUCLEOTIDE SEQUENCE [LARGE SCALE GENOMIC DNA]</scope>
    <source>
        <strain evidence="14 15">JCM 13573</strain>
    </source>
</reference>
<comment type="catalytic activity">
    <reaction evidence="11">
        <text>methanethiol + S-adenosyl-L-methionine = dimethyl sulfide + S-adenosyl-L-homocysteine + H(+)</text>
        <dbReference type="Rhea" id="RHEA:50428"/>
        <dbReference type="ChEBI" id="CHEBI:15378"/>
        <dbReference type="ChEBI" id="CHEBI:16007"/>
        <dbReference type="ChEBI" id="CHEBI:17437"/>
        <dbReference type="ChEBI" id="CHEBI:57856"/>
        <dbReference type="ChEBI" id="CHEBI:59789"/>
        <dbReference type="EC" id="2.1.1.334"/>
    </reaction>
</comment>
<dbReference type="Proteomes" id="UP000465306">
    <property type="component" value="Unassembled WGS sequence"/>
</dbReference>
<dbReference type="PANTHER" id="PTHR31040">
    <property type="entry name" value="NURIM"/>
    <property type="match status" value="1"/>
</dbReference>
<evidence type="ECO:0000256" key="10">
    <source>
        <dbReference type="ARBA" id="ARBA00023136"/>
    </source>
</evidence>
<evidence type="ECO:0000256" key="8">
    <source>
        <dbReference type="ARBA" id="ARBA00022692"/>
    </source>
</evidence>
<keyword evidence="5" id="KW-0489">Methyltransferase</keyword>
<accession>A0ABQ1BGT7</accession>
<evidence type="ECO:0000256" key="11">
    <source>
        <dbReference type="ARBA" id="ARBA00048134"/>
    </source>
</evidence>
<dbReference type="Pfam" id="PF07298">
    <property type="entry name" value="NnrU"/>
    <property type="match status" value="1"/>
</dbReference>
<sequence>MYAGTSEAHNQLMKRYLTIGYGVASYAVFLVAFLYAIGFVGNFVVPRSIDLGVAAPLWPAVLINMGLLAVFAIQHSVMARPAFKRWWMRFVPQAIERSTYVLLSSLALLLMYWQWRSMPAAIWDVRQPVARWALWALFWLGWAIVFLSTFMINHFDLFGLRQVYLAWRKEPYTEVEFRSNLFYRLVRHPLMLGFVIAFWATPTMTAGHLLFSGATTAYILVALQLEEHDLVAALGDEYRAYRREVPMLLPIPRPHRGEPFGREQVSG</sequence>
<keyword evidence="6" id="KW-0808">Transferase</keyword>
<dbReference type="InterPro" id="IPR033580">
    <property type="entry name" value="Nurim-like"/>
</dbReference>
<evidence type="ECO:0000259" key="13">
    <source>
        <dbReference type="Pfam" id="PF07298"/>
    </source>
</evidence>
<comment type="similarity">
    <text evidence="3">Belongs to the nurim family.</text>
</comment>
<evidence type="ECO:0000256" key="9">
    <source>
        <dbReference type="ARBA" id="ARBA00022989"/>
    </source>
</evidence>
<evidence type="ECO:0000313" key="15">
    <source>
        <dbReference type="Proteomes" id="UP000465306"/>
    </source>
</evidence>